<reference evidence="2 3" key="1">
    <citation type="submission" date="2018-11" db="EMBL/GenBank/DDBJ databases">
        <title>Genomic Encyclopedia of Type Strains, Phase IV (KMG-IV): sequencing the most valuable type-strain genomes for metagenomic binning, comparative biology and taxonomic classification.</title>
        <authorList>
            <person name="Goeker M."/>
        </authorList>
    </citation>
    <scope>NUCLEOTIDE SEQUENCE [LARGE SCALE GENOMIC DNA]</scope>
    <source>
        <strain evidence="2 3">DSM 5900</strain>
    </source>
</reference>
<keyword evidence="1" id="KW-1133">Transmembrane helix</keyword>
<dbReference type="Proteomes" id="UP000278222">
    <property type="component" value="Unassembled WGS sequence"/>
</dbReference>
<sequence>MAALVLLLRLVAATAGAYGLAVAWVAAFSLAWPGPRADAVLLGTASSFLVATLAVIWIFATASLGRALAGMAVAAAILVAIAWLAGPR</sequence>
<gene>
    <name evidence="2" type="ORF">EDC65_0665</name>
</gene>
<organism evidence="2 3">
    <name type="scientific">Stella humosa</name>
    <dbReference type="NCBI Taxonomy" id="94"/>
    <lineage>
        <taxon>Bacteria</taxon>
        <taxon>Pseudomonadati</taxon>
        <taxon>Pseudomonadota</taxon>
        <taxon>Alphaproteobacteria</taxon>
        <taxon>Rhodospirillales</taxon>
        <taxon>Stellaceae</taxon>
        <taxon>Stella</taxon>
    </lineage>
</organism>
<evidence type="ECO:0008006" key="4">
    <source>
        <dbReference type="Google" id="ProtNLM"/>
    </source>
</evidence>
<proteinExistence type="predicted"/>
<accession>A0A3N1MKI2</accession>
<feature type="transmembrane region" description="Helical" evidence="1">
    <location>
        <begin position="67"/>
        <end position="86"/>
    </location>
</feature>
<dbReference type="EMBL" id="RJKX01000011">
    <property type="protein sequence ID" value="ROQ01486.1"/>
    <property type="molecule type" value="Genomic_DNA"/>
</dbReference>
<keyword evidence="1" id="KW-0472">Membrane</keyword>
<evidence type="ECO:0000256" key="1">
    <source>
        <dbReference type="SAM" id="Phobius"/>
    </source>
</evidence>
<feature type="transmembrane region" description="Helical" evidence="1">
    <location>
        <begin position="41"/>
        <end position="60"/>
    </location>
</feature>
<keyword evidence="1" id="KW-0812">Transmembrane</keyword>
<dbReference type="AlphaFoldDB" id="A0A3N1MKI2"/>
<comment type="caution">
    <text evidence="2">The sequence shown here is derived from an EMBL/GenBank/DDBJ whole genome shotgun (WGS) entry which is preliminary data.</text>
</comment>
<evidence type="ECO:0000313" key="3">
    <source>
        <dbReference type="Proteomes" id="UP000278222"/>
    </source>
</evidence>
<name>A0A3N1MKI2_9PROT</name>
<protein>
    <recommendedName>
        <fullName evidence="4">Iron uptake protein</fullName>
    </recommendedName>
</protein>
<keyword evidence="3" id="KW-1185">Reference proteome</keyword>
<evidence type="ECO:0000313" key="2">
    <source>
        <dbReference type="EMBL" id="ROQ01486.1"/>
    </source>
</evidence>
<dbReference type="RefSeq" id="WP_123688240.1">
    <property type="nucleotide sequence ID" value="NZ_AP019700.1"/>
</dbReference>